<dbReference type="EMBL" id="SLWM01000057">
    <property type="protein sequence ID" value="TCO07516.1"/>
    <property type="molecule type" value="Genomic_DNA"/>
</dbReference>
<name>A0ABY2B5L9_9ACTN</name>
<dbReference type="RefSeq" id="WP_132197784.1">
    <property type="nucleotide sequence ID" value="NZ_SLWM01000057.1"/>
</dbReference>
<feature type="domain" description="AraC effector-binding" evidence="1">
    <location>
        <begin position="4"/>
        <end position="152"/>
    </location>
</feature>
<organism evidence="2 3">
    <name type="scientific">Kribbella orskensis</name>
    <dbReference type="NCBI Taxonomy" id="2512216"/>
    <lineage>
        <taxon>Bacteria</taxon>
        <taxon>Bacillati</taxon>
        <taxon>Actinomycetota</taxon>
        <taxon>Actinomycetes</taxon>
        <taxon>Propionibacteriales</taxon>
        <taxon>Kribbellaceae</taxon>
        <taxon>Kribbella</taxon>
    </lineage>
</organism>
<reference evidence="2 3" key="1">
    <citation type="journal article" date="2015" name="Stand. Genomic Sci.">
        <title>Genomic Encyclopedia of Bacterial and Archaeal Type Strains, Phase III: the genomes of soil and plant-associated and newly described type strains.</title>
        <authorList>
            <person name="Whitman W.B."/>
            <person name="Woyke T."/>
            <person name="Klenk H.P."/>
            <person name="Zhou Y."/>
            <person name="Lilburn T.G."/>
            <person name="Beck B.J."/>
            <person name="De Vos P."/>
            <person name="Vandamme P."/>
            <person name="Eisen J.A."/>
            <person name="Garrity G."/>
            <person name="Hugenholtz P."/>
            <person name="Kyrpides N.C."/>
        </authorList>
    </citation>
    <scope>NUCLEOTIDE SEQUENCE [LARGE SCALE GENOMIC DNA]</scope>
    <source>
        <strain evidence="2 3">VKM Ac-2538</strain>
    </source>
</reference>
<dbReference type="InterPro" id="IPR011256">
    <property type="entry name" value="Reg_factor_effector_dom_sf"/>
</dbReference>
<sequence>MGIEQPQTRTAVVQPTAVRRATLAQAELVNWFAEAYGEVAAYLGLHGLTPKGHPFARYHVRADGRFDVEAGFPIAGRIAGDCSVQPSTLPGGELAVVWYMGPYDQVGKAYATLADWISSQGGEADGEAWEIYYEPPTGDPSHWRTEVVQPYHLVSGDG</sequence>
<dbReference type="SMART" id="SM00871">
    <property type="entry name" value="AraC_E_bind"/>
    <property type="match status" value="1"/>
</dbReference>
<evidence type="ECO:0000313" key="2">
    <source>
        <dbReference type="EMBL" id="TCO07516.1"/>
    </source>
</evidence>
<accession>A0ABY2B5L9</accession>
<dbReference type="SUPFAM" id="SSF55136">
    <property type="entry name" value="Probable bacterial effector-binding domain"/>
    <property type="match status" value="1"/>
</dbReference>
<dbReference type="InterPro" id="IPR010499">
    <property type="entry name" value="AraC_E-bd"/>
</dbReference>
<protein>
    <submittedName>
        <fullName evidence="2">Effector-binding domain-containing protein</fullName>
    </submittedName>
</protein>
<dbReference type="InterPro" id="IPR029442">
    <property type="entry name" value="GyrI-like"/>
</dbReference>
<proteinExistence type="predicted"/>
<dbReference type="Gene3D" id="3.20.80.10">
    <property type="entry name" value="Regulatory factor, effector binding domain"/>
    <property type="match status" value="1"/>
</dbReference>
<dbReference type="Pfam" id="PF06445">
    <property type="entry name" value="GyrI-like"/>
    <property type="match status" value="1"/>
</dbReference>
<dbReference type="Proteomes" id="UP000295818">
    <property type="component" value="Unassembled WGS sequence"/>
</dbReference>
<gene>
    <name evidence="2" type="ORF">EV644_1577</name>
</gene>
<evidence type="ECO:0000313" key="3">
    <source>
        <dbReference type="Proteomes" id="UP000295818"/>
    </source>
</evidence>
<evidence type="ECO:0000259" key="1">
    <source>
        <dbReference type="SMART" id="SM00871"/>
    </source>
</evidence>
<comment type="caution">
    <text evidence="2">The sequence shown here is derived from an EMBL/GenBank/DDBJ whole genome shotgun (WGS) entry which is preliminary data.</text>
</comment>
<keyword evidence="3" id="KW-1185">Reference proteome</keyword>